<dbReference type="Proteomes" id="UP001153321">
    <property type="component" value="Chromosome 6"/>
</dbReference>
<dbReference type="InterPro" id="IPR035910">
    <property type="entry name" value="RyR/IP3R_RIH_dom_sf"/>
</dbReference>
<name>A0A9P0IGX7_SPOLI</name>
<evidence type="ECO:0000313" key="1">
    <source>
        <dbReference type="EMBL" id="CAH1645617.1"/>
    </source>
</evidence>
<sequence>MDNSLKWQAQVTSVCKKVTGSLRALYRAKNLLPPATKAMLVQALVLPIIDYADVCYYDLNADLLNKLDRLLNNCIRFVFNLRKYDHVSAHRMQLKWLPIRQRREQRALTTLFSFLCSPSLPTYLSPYFQYLCANHSKNLRSSHNRFLQCPTHRTDFFHSSFFVQSILLWNALPLDVRMVSTRLSFKQKVRELLLERVAESSR</sequence>
<dbReference type="EMBL" id="LR824537">
    <property type="protein sequence ID" value="CAH1645617.1"/>
    <property type="molecule type" value="Genomic_DNA"/>
</dbReference>
<dbReference type="SUPFAM" id="SSF100909">
    <property type="entry name" value="IP3 receptor type 1 binding core, domain 2"/>
    <property type="match status" value="1"/>
</dbReference>
<keyword evidence="2" id="KW-1185">Reference proteome</keyword>
<evidence type="ECO:0000313" key="2">
    <source>
        <dbReference type="Proteomes" id="UP001153321"/>
    </source>
</evidence>
<accession>A0A9P0IGX7</accession>
<dbReference type="AlphaFoldDB" id="A0A9P0IGX7"/>
<proteinExistence type="predicted"/>
<gene>
    <name evidence="1" type="ORF">SPLIT_LOCUS10969</name>
</gene>
<reference evidence="1" key="1">
    <citation type="submission" date="2022-02" db="EMBL/GenBank/DDBJ databases">
        <authorList>
            <person name="King R."/>
        </authorList>
    </citation>
    <scope>NUCLEOTIDE SEQUENCE</scope>
</reference>
<protein>
    <submittedName>
        <fullName evidence="1">Uncharacterized protein</fullName>
    </submittedName>
</protein>
<organism evidence="1 2">
    <name type="scientific">Spodoptera littoralis</name>
    <name type="common">Egyptian cotton leafworm</name>
    <dbReference type="NCBI Taxonomy" id="7109"/>
    <lineage>
        <taxon>Eukaryota</taxon>
        <taxon>Metazoa</taxon>
        <taxon>Ecdysozoa</taxon>
        <taxon>Arthropoda</taxon>
        <taxon>Hexapoda</taxon>
        <taxon>Insecta</taxon>
        <taxon>Pterygota</taxon>
        <taxon>Neoptera</taxon>
        <taxon>Endopterygota</taxon>
        <taxon>Lepidoptera</taxon>
        <taxon>Glossata</taxon>
        <taxon>Ditrysia</taxon>
        <taxon>Noctuoidea</taxon>
        <taxon>Noctuidae</taxon>
        <taxon>Amphipyrinae</taxon>
        <taxon>Spodoptera</taxon>
    </lineage>
</organism>